<evidence type="ECO:0000259" key="1">
    <source>
        <dbReference type="Pfam" id="PF13173"/>
    </source>
</evidence>
<protein>
    <submittedName>
        <fullName evidence="3">ATP-binding protein</fullName>
    </submittedName>
</protein>
<dbReference type="PANTHER" id="PTHR33295">
    <property type="entry name" value="ATPASE"/>
    <property type="match status" value="1"/>
</dbReference>
<keyword evidence="3" id="KW-0547">Nucleotide-binding</keyword>
<evidence type="ECO:0000313" key="3">
    <source>
        <dbReference type="EMBL" id="RGS48361.1"/>
    </source>
</evidence>
<dbReference type="GO" id="GO:0005524">
    <property type="term" value="F:ATP binding"/>
    <property type="evidence" value="ECO:0007669"/>
    <property type="project" value="UniProtKB-KW"/>
</dbReference>
<dbReference type="AlphaFoldDB" id="A0A412J7M8"/>
<dbReference type="EMBL" id="QRVM01000006">
    <property type="protein sequence ID" value="RGS48361.1"/>
    <property type="molecule type" value="Genomic_DNA"/>
</dbReference>
<keyword evidence="3" id="KW-0067">ATP-binding</keyword>
<dbReference type="Pfam" id="PF13173">
    <property type="entry name" value="AAA_14"/>
    <property type="match status" value="1"/>
</dbReference>
<name>A0A412J7M8_9FIRM</name>
<dbReference type="PANTHER" id="PTHR33295:SF20">
    <property type="entry name" value="ATPASE"/>
    <property type="match status" value="1"/>
</dbReference>
<accession>A0A412J7M8</accession>
<feature type="domain" description="AAA" evidence="1">
    <location>
        <begin position="21"/>
        <end position="150"/>
    </location>
</feature>
<dbReference type="InterPro" id="IPR025420">
    <property type="entry name" value="DUF4143"/>
</dbReference>
<dbReference type="Pfam" id="PF13635">
    <property type="entry name" value="DUF4143"/>
    <property type="match status" value="1"/>
</dbReference>
<organism evidence="3 4">
    <name type="scientific">Holdemanella biformis</name>
    <dbReference type="NCBI Taxonomy" id="1735"/>
    <lineage>
        <taxon>Bacteria</taxon>
        <taxon>Bacillati</taxon>
        <taxon>Bacillota</taxon>
        <taxon>Erysipelotrichia</taxon>
        <taxon>Erysipelotrichales</taxon>
        <taxon>Erysipelotrichaceae</taxon>
        <taxon>Holdemanella</taxon>
    </lineage>
</organism>
<evidence type="ECO:0000313" key="4">
    <source>
        <dbReference type="Proteomes" id="UP000285274"/>
    </source>
</evidence>
<proteinExistence type="predicted"/>
<gene>
    <name evidence="3" type="ORF">DWX92_02695</name>
</gene>
<sequence>MIINRHDYIEGIAPFIGQPLVKILSGVRRCGKSTIFEMLKEKLLASGIEKKCIISKRYTDMDIAQNITAKQMYDELVCESKDNEYSYLILDEIQEISGWEKVVNSLLEKGNFDIYVTGSNSKLMSSEISTYLTGRYVQIPVYTLSFREYLQFKSKSQLSKRELLNEYIRFGGFPIVALNEYESNAAYQIVNGIYYTVVSRDIVNRHRIHKQELFDRVVKYVVENTGKTFSANSISKFLKSENRQLSNESIYNYLRWLEQAFIIYPCRRYDLQGKNILKTQEKYYLADISLKYALFGYNRNMLDAVMENIVYLELKRRGYDVYVGKLGTKEIDFVAILRDEKIYVQVCVQLPENSDRETKNLKDIQDNYPKYVVTLNDLDVGNDEGIKIVHLQDFLLQDRWI</sequence>
<dbReference type="InterPro" id="IPR027417">
    <property type="entry name" value="P-loop_NTPase"/>
</dbReference>
<comment type="caution">
    <text evidence="3">The sequence shown here is derived from an EMBL/GenBank/DDBJ whole genome shotgun (WGS) entry which is preliminary data.</text>
</comment>
<dbReference type="Proteomes" id="UP000285274">
    <property type="component" value="Unassembled WGS sequence"/>
</dbReference>
<dbReference type="InterPro" id="IPR041682">
    <property type="entry name" value="AAA_14"/>
</dbReference>
<dbReference type="RefSeq" id="WP_118319291.1">
    <property type="nucleotide sequence ID" value="NZ_JADMVO010000007.1"/>
</dbReference>
<reference evidence="3 4" key="1">
    <citation type="submission" date="2018-08" db="EMBL/GenBank/DDBJ databases">
        <title>A genome reference for cultivated species of the human gut microbiota.</title>
        <authorList>
            <person name="Zou Y."/>
            <person name="Xue W."/>
            <person name="Luo G."/>
        </authorList>
    </citation>
    <scope>NUCLEOTIDE SEQUENCE [LARGE SCALE GENOMIC DNA]</scope>
    <source>
        <strain evidence="3 4">AF22-10AC</strain>
    </source>
</reference>
<dbReference type="SUPFAM" id="SSF52540">
    <property type="entry name" value="P-loop containing nucleoside triphosphate hydrolases"/>
    <property type="match status" value="1"/>
</dbReference>
<evidence type="ECO:0000259" key="2">
    <source>
        <dbReference type="Pfam" id="PF13635"/>
    </source>
</evidence>
<feature type="domain" description="DUF4143" evidence="2">
    <location>
        <begin position="200"/>
        <end position="346"/>
    </location>
</feature>